<gene>
    <name evidence="2" type="ORF">CR513_13075</name>
</gene>
<name>A0A371HKN3_MUCPR</name>
<dbReference type="InterPro" id="IPR007321">
    <property type="entry name" value="Transposase_28"/>
</dbReference>
<protein>
    <recommendedName>
        <fullName evidence="1">Transposase (putative) gypsy type domain-containing protein</fullName>
    </recommendedName>
</protein>
<feature type="non-terminal residue" evidence="2">
    <location>
        <position position="1"/>
    </location>
</feature>
<dbReference type="OrthoDB" id="1436751at2759"/>
<evidence type="ECO:0000259" key="1">
    <source>
        <dbReference type="Pfam" id="PF04195"/>
    </source>
</evidence>
<reference evidence="2" key="1">
    <citation type="submission" date="2018-05" db="EMBL/GenBank/DDBJ databases">
        <title>Draft genome of Mucuna pruriens seed.</title>
        <authorList>
            <person name="Nnadi N.E."/>
            <person name="Vos R."/>
            <person name="Hasami M.H."/>
            <person name="Devisetty U.K."/>
            <person name="Aguiy J.C."/>
        </authorList>
    </citation>
    <scope>NUCLEOTIDE SEQUENCE [LARGE SCALE GENOMIC DNA]</scope>
    <source>
        <strain evidence="2">JCA_2017</strain>
    </source>
</reference>
<dbReference type="Proteomes" id="UP000257109">
    <property type="component" value="Unassembled WGS sequence"/>
</dbReference>
<keyword evidence="3" id="KW-1185">Reference proteome</keyword>
<organism evidence="2 3">
    <name type="scientific">Mucuna pruriens</name>
    <name type="common">Velvet bean</name>
    <name type="synonym">Dolichos pruriens</name>
    <dbReference type="NCBI Taxonomy" id="157652"/>
    <lineage>
        <taxon>Eukaryota</taxon>
        <taxon>Viridiplantae</taxon>
        <taxon>Streptophyta</taxon>
        <taxon>Embryophyta</taxon>
        <taxon>Tracheophyta</taxon>
        <taxon>Spermatophyta</taxon>
        <taxon>Magnoliopsida</taxon>
        <taxon>eudicotyledons</taxon>
        <taxon>Gunneridae</taxon>
        <taxon>Pentapetalae</taxon>
        <taxon>rosids</taxon>
        <taxon>fabids</taxon>
        <taxon>Fabales</taxon>
        <taxon>Fabaceae</taxon>
        <taxon>Papilionoideae</taxon>
        <taxon>50 kb inversion clade</taxon>
        <taxon>NPAAA clade</taxon>
        <taxon>indigoferoid/millettioid clade</taxon>
        <taxon>Phaseoleae</taxon>
        <taxon>Mucuna</taxon>
    </lineage>
</organism>
<sequence length="265" mass="29388">MTCFEVASLVEGRKWVRNPHACWLTMVHCGKKERVCHSVKEGEDPFVYMYETVLSDLGFTLPFDFFEADVLRMLGIAPSQLHPNSWAAIQAFKVVCLALGILPSALSLHQTSRLVDTLGVTSVFYFLHRLLQGSRRLRLDAFVLTLGLCHCIGGSPQVQGASEESTAKVDLQLLDSLPRGMNCKDRVSCASTNNATFRLKSEFLYVVTFFKLGLAPNVLIHYVFGLQKQGVDMAELIRKARLTNKAKSADRKASDAGMTTVAAER</sequence>
<feature type="non-terminal residue" evidence="2">
    <location>
        <position position="265"/>
    </location>
</feature>
<evidence type="ECO:0000313" key="2">
    <source>
        <dbReference type="EMBL" id="RDY03353.1"/>
    </source>
</evidence>
<evidence type="ECO:0000313" key="3">
    <source>
        <dbReference type="Proteomes" id="UP000257109"/>
    </source>
</evidence>
<proteinExistence type="predicted"/>
<dbReference type="PANTHER" id="PTHR31099">
    <property type="entry name" value="OS06G0165300 PROTEIN"/>
    <property type="match status" value="1"/>
</dbReference>
<feature type="domain" description="Transposase (putative) gypsy type" evidence="1">
    <location>
        <begin position="57"/>
        <end position="104"/>
    </location>
</feature>
<dbReference type="EMBL" id="QJKJ01002321">
    <property type="protein sequence ID" value="RDY03353.1"/>
    <property type="molecule type" value="Genomic_DNA"/>
</dbReference>
<dbReference type="Pfam" id="PF04195">
    <property type="entry name" value="Transposase_28"/>
    <property type="match status" value="1"/>
</dbReference>
<accession>A0A371HKN3</accession>
<dbReference type="AlphaFoldDB" id="A0A371HKN3"/>
<comment type="caution">
    <text evidence="2">The sequence shown here is derived from an EMBL/GenBank/DDBJ whole genome shotgun (WGS) entry which is preliminary data.</text>
</comment>
<dbReference type="PANTHER" id="PTHR31099:SF28">
    <property type="entry name" value="F5J5.12"/>
    <property type="match status" value="1"/>
</dbReference>